<keyword evidence="2" id="KW-0813">Transport</keyword>
<feature type="transmembrane region" description="Helical" evidence="7">
    <location>
        <begin position="297"/>
        <end position="313"/>
    </location>
</feature>
<evidence type="ECO:0000256" key="4">
    <source>
        <dbReference type="ARBA" id="ARBA00022692"/>
    </source>
</evidence>
<dbReference type="SUPFAM" id="SSF103473">
    <property type="entry name" value="MFS general substrate transporter"/>
    <property type="match status" value="1"/>
</dbReference>
<comment type="subcellular location">
    <subcellularLocation>
        <location evidence="1">Cell membrane</location>
        <topology evidence="1">Multi-pass membrane protein</topology>
    </subcellularLocation>
</comment>
<dbReference type="GO" id="GO:0005886">
    <property type="term" value="C:plasma membrane"/>
    <property type="evidence" value="ECO:0007669"/>
    <property type="project" value="UniProtKB-SubCell"/>
</dbReference>
<feature type="transmembrane region" description="Helical" evidence="7">
    <location>
        <begin position="267"/>
        <end position="290"/>
    </location>
</feature>
<dbReference type="InterPro" id="IPR011701">
    <property type="entry name" value="MFS"/>
</dbReference>
<dbReference type="PANTHER" id="PTHR23517:SF3">
    <property type="entry name" value="INTEGRAL MEMBRANE TRANSPORT PROTEIN"/>
    <property type="match status" value="1"/>
</dbReference>
<dbReference type="EMBL" id="PGUY01000017">
    <property type="protein sequence ID" value="PLT30741.1"/>
    <property type="molecule type" value="Genomic_DNA"/>
</dbReference>
<evidence type="ECO:0000256" key="3">
    <source>
        <dbReference type="ARBA" id="ARBA00022475"/>
    </source>
</evidence>
<dbReference type="InterPro" id="IPR020846">
    <property type="entry name" value="MFS_dom"/>
</dbReference>
<dbReference type="InterPro" id="IPR036259">
    <property type="entry name" value="MFS_trans_sf"/>
</dbReference>
<protein>
    <submittedName>
        <fullName evidence="9">MFS transporter</fullName>
    </submittedName>
</protein>
<dbReference type="PANTHER" id="PTHR23517">
    <property type="entry name" value="RESISTANCE PROTEIN MDTM, PUTATIVE-RELATED-RELATED"/>
    <property type="match status" value="1"/>
</dbReference>
<feature type="transmembrane region" description="Helical" evidence="7">
    <location>
        <begin position="319"/>
        <end position="337"/>
    </location>
</feature>
<proteinExistence type="predicted"/>
<dbReference type="CDD" id="cd17329">
    <property type="entry name" value="MFS_MdtH_MDR_like"/>
    <property type="match status" value="1"/>
</dbReference>
<dbReference type="AlphaFoldDB" id="A0A2N5M8Q0"/>
<feature type="domain" description="Major facilitator superfamily (MFS) profile" evidence="8">
    <location>
        <begin position="1"/>
        <end position="411"/>
    </location>
</feature>
<comment type="caution">
    <text evidence="9">The sequence shown here is derived from an EMBL/GenBank/DDBJ whole genome shotgun (WGS) entry which is preliminary data.</text>
</comment>
<feature type="transmembrane region" description="Helical" evidence="7">
    <location>
        <begin position="42"/>
        <end position="62"/>
    </location>
</feature>
<feature type="transmembrane region" description="Helical" evidence="7">
    <location>
        <begin position="207"/>
        <end position="231"/>
    </location>
</feature>
<dbReference type="RefSeq" id="WP_101640807.1">
    <property type="nucleotide sequence ID" value="NZ_PGUY01000017.1"/>
</dbReference>
<evidence type="ECO:0000256" key="2">
    <source>
        <dbReference type="ARBA" id="ARBA00022448"/>
    </source>
</evidence>
<evidence type="ECO:0000313" key="9">
    <source>
        <dbReference type="EMBL" id="PLT30741.1"/>
    </source>
</evidence>
<feature type="transmembrane region" description="Helical" evidence="7">
    <location>
        <begin position="100"/>
        <end position="121"/>
    </location>
</feature>
<keyword evidence="6 7" id="KW-0472">Membrane</keyword>
<keyword evidence="4 7" id="KW-0812">Transmembrane</keyword>
<dbReference type="OrthoDB" id="9793283at2"/>
<sequence length="423" mass="46816">MTFFKLHRNIQIRILTSFLTRIVGSMIFPFMAIYFAQELGSSLAGILLLINVAASIISGFYGGYITDKIGRKKVLVMGQALTTISFVFMTFSNSPWFESVWLTFFMMLINSLSSGFVNPAAEAMLIDVSTKETRSFMYSINYWAINASIMIGSLMGGFLFKTHKFELFISLTGVSVLTLLLIVFLMTDGYKPVKTAEKLNVWKDMALSYRTVMHNRAFLIFSLASIFILGLEMQRNNYISIRLEEGFTPVSLAWLGTDVFHIDGIRMFSFLTTENTLIIVLFTVFIAGWIRKYREKDVLYIGIITQVIGYSVLAASNSIWILLAAGLVQTIGEMMYVPVRQTMMADLMEEDARGAYMALNGLVFQGAKLIGAAGIILGAAIGSWGMAAVYILCGIVAMGLFTITIKGRGTEAAKNTGKTSSAT</sequence>
<evidence type="ECO:0000256" key="7">
    <source>
        <dbReference type="SAM" id="Phobius"/>
    </source>
</evidence>
<name>A0A2N5M8Q0_9BACI</name>
<dbReference type="Proteomes" id="UP000234748">
    <property type="component" value="Unassembled WGS sequence"/>
</dbReference>
<evidence type="ECO:0000256" key="6">
    <source>
        <dbReference type="ARBA" id="ARBA00023136"/>
    </source>
</evidence>
<evidence type="ECO:0000256" key="1">
    <source>
        <dbReference type="ARBA" id="ARBA00004651"/>
    </source>
</evidence>
<keyword evidence="5 7" id="KW-1133">Transmembrane helix</keyword>
<dbReference type="Gene3D" id="1.20.1250.20">
    <property type="entry name" value="MFS general substrate transporter like domains"/>
    <property type="match status" value="1"/>
</dbReference>
<feature type="transmembrane region" description="Helical" evidence="7">
    <location>
        <begin position="167"/>
        <end position="186"/>
    </location>
</feature>
<keyword evidence="10" id="KW-1185">Reference proteome</keyword>
<dbReference type="GO" id="GO:0022857">
    <property type="term" value="F:transmembrane transporter activity"/>
    <property type="evidence" value="ECO:0007669"/>
    <property type="project" value="InterPro"/>
</dbReference>
<evidence type="ECO:0000313" key="10">
    <source>
        <dbReference type="Proteomes" id="UP000234748"/>
    </source>
</evidence>
<accession>A0A2N5M8Q0</accession>
<organism evidence="9 10">
    <name type="scientific">Peribacillus deserti</name>
    <dbReference type="NCBI Taxonomy" id="673318"/>
    <lineage>
        <taxon>Bacteria</taxon>
        <taxon>Bacillati</taxon>
        <taxon>Bacillota</taxon>
        <taxon>Bacilli</taxon>
        <taxon>Bacillales</taxon>
        <taxon>Bacillaceae</taxon>
        <taxon>Peribacillus</taxon>
    </lineage>
</organism>
<reference evidence="9 10" key="1">
    <citation type="submission" date="2017-11" db="EMBL/GenBank/DDBJ databases">
        <title>Comparitive Functional Genomics of Dry Heat Resistant strains isolated from the Viking Spacecraft.</title>
        <authorList>
            <person name="Seuylemezian A."/>
            <person name="Cooper K."/>
            <person name="Vaishampayan P."/>
        </authorList>
    </citation>
    <scope>NUCLEOTIDE SEQUENCE [LARGE SCALE GENOMIC DNA]</scope>
    <source>
        <strain evidence="9 10">V1-29</strain>
    </source>
</reference>
<feature type="transmembrane region" description="Helical" evidence="7">
    <location>
        <begin position="74"/>
        <end position="94"/>
    </location>
</feature>
<dbReference type="InterPro" id="IPR050171">
    <property type="entry name" value="MFS_Transporters"/>
</dbReference>
<dbReference type="Pfam" id="PF07690">
    <property type="entry name" value="MFS_1"/>
    <property type="match status" value="2"/>
</dbReference>
<feature type="transmembrane region" description="Helical" evidence="7">
    <location>
        <begin position="387"/>
        <end position="405"/>
    </location>
</feature>
<evidence type="ECO:0000259" key="8">
    <source>
        <dbReference type="PROSITE" id="PS50850"/>
    </source>
</evidence>
<keyword evidence="3" id="KW-1003">Cell membrane</keyword>
<gene>
    <name evidence="9" type="ORF">CUU66_06190</name>
</gene>
<dbReference type="PROSITE" id="PS50850">
    <property type="entry name" value="MFS"/>
    <property type="match status" value="1"/>
</dbReference>
<feature type="transmembrane region" description="Helical" evidence="7">
    <location>
        <begin position="358"/>
        <end position="381"/>
    </location>
</feature>
<feature type="transmembrane region" description="Helical" evidence="7">
    <location>
        <begin position="142"/>
        <end position="161"/>
    </location>
</feature>
<feature type="transmembrane region" description="Helical" evidence="7">
    <location>
        <begin position="12"/>
        <end position="36"/>
    </location>
</feature>
<evidence type="ECO:0000256" key="5">
    <source>
        <dbReference type="ARBA" id="ARBA00022989"/>
    </source>
</evidence>